<reference evidence="2" key="2">
    <citation type="submission" date="2018-04" db="EMBL/GenBank/DDBJ databases">
        <title>OglaRS2 (Oryza glaberrima Reference Sequence Version 2).</title>
        <authorList>
            <person name="Zhang J."/>
            <person name="Kudrna D."/>
            <person name="Lee S."/>
            <person name="Talag J."/>
            <person name="Rajasekar S."/>
            <person name="Wing R.A."/>
        </authorList>
    </citation>
    <scope>NUCLEOTIDE SEQUENCE [LARGE SCALE GENOMIC DNA]</scope>
    <source>
        <strain evidence="2">cv. IRGC 96717</strain>
    </source>
</reference>
<proteinExistence type="predicted"/>
<sequence length="45" mass="4911">MDSPATPTDFSPLHSLAHHNESCYTKGKSHCPCWLVVGTVNVSQQ</sequence>
<evidence type="ECO:0000313" key="1">
    <source>
        <dbReference type="EnsemblPlants" id="ORGLA01G0409900.1"/>
    </source>
</evidence>
<dbReference type="AlphaFoldDB" id="I1NW59"/>
<protein>
    <submittedName>
        <fullName evidence="1">Uncharacterized protein</fullName>
    </submittedName>
</protein>
<dbReference type="Gramene" id="ORGLA01G0409900.1">
    <property type="protein sequence ID" value="ORGLA01G0409900.1"/>
    <property type="gene ID" value="ORGLA01G0409900"/>
</dbReference>
<dbReference type="Proteomes" id="UP000007306">
    <property type="component" value="Unassembled WGS sequence"/>
</dbReference>
<reference evidence="1" key="1">
    <citation type="submission" date="2015-06" db="UniProtKB">
        <authorList>
            <consortium name="EnsemblPlants"/>
        </authorList>
    </citation>
    <scope>IDENTIFICATION</scope>
</reference>
<dbReference type="EnsemblPlants" id="ORGLA01G0409900.1">
    <property type="protein sequence ID" value="ORGLA01G0409900.1"/>
    <property type="gene ID" value="ORGLA01G0409900"/>
</dbReference>
<accession>I1NW59</accession>
<name>I1NW59_ORYGL</name>
<evidence type="ECO:0000313" key="2">
    <source>
        <dbReference type="Proteomes" id="UP000007306"/>
    </source>
</evidence>
<keyword evidence="2" id="KW-1185">Reference proteome</keyword>
<dbReference type="EnsemblPlants" id="ORGLA06G0272300.1">
    <property type="protein sequence ID" value="ORGLA06G0272300.1"/>
    <property type="gene ID" value="ORGLA06G0272300"/>
</dbReference>
<organism evidence="1 2">
    <name type="scientific">Oryza glaberrima</name>
    <name type="common">African rice</name>
    <dbReference type="NCBI Taxonomy" id="4538"/>
    <lineage>
        <taxon>Eukaryota</taxon>
        <taxon>Viridiplantae</taxon>
        <taxon>Streptophyta</taxon>
        <taxon>Embryophyta</taxon>
        <taxon>Tracheophyta</taxon>
        <taxon>Spermatophyta</taxon>
        <taxon>Magnoliopsida</taxon>
        <taxon>Liliopsida</taxon>
        <taxon>Poales</taxon>
        <taxon>Poaceae</taxon>
        <taxon>BOP clade</taxon>
        <taxon>Oryzoideae</taxon>
        <taxon>Oryzeae</taxon>
        <taxon>Oryzinae</taxon>
        <taxon>Oryza</taxon>
    </lineage>
</organism>
<dbReference type="Gramene" id="ORGLA06G0272300.1">
    <property type="protein sequence ID" value="ORGLA06G0272300.1"/>
    <property type="gene ID" value="ORGLA06G0272300"/>
</dbReference>
<dbReference type="HOGENOM" id="CLU_3176257_0_0_1"/>